<evidence type="ECO:0000313" key="2">
    <source>
        <dbReference type="EMBL" id="CAP33182.2"/>
    </source>
</evidence>
<evidence type="ECO:0000313" key="3">
    <source>
        <dbReference type="Proteomes" id="UP000008549"/>
    </source>
</evidence>
<reference evidence="2 3" key="1">
    <citation type="journal article" date="2003" name="PLoS Biol.">
        <title>The genome sequence of Caenorhabditis briggsae: a platform for comparative genomics.</title>
        <authorList>
            <person name="Stein L.D."/>
            <person name="Bao Z."/>
            <person name="Blasiar D."/>
            <person name="Blumenthal T."/>
            <person name="Brent M.R."/>
            <person name="Chen N."/>
            <person name="Chinwalla A."/>
            <person name="Clarke L."/>
            <person name="Clee C."/>
            <person name="Coghlan A."/>
            <person name="Coulson A."/>
            <person name="D'Eustachio P."/>
            <person name="Fitch D.H."/>
            <person name="Fulton L.A."/>
            <person name="Fulton R.E."/>
            <person name="Griffiths-Jones S."/>
            <person name="Harris T.W."/>
            <person name="Hillier L.W."/>
            <person name="Kamath R."/>
            <person name="Kuwabara P.E."/>
            <person name="Mardis E.R."/>
            <person name="Marra M.A."/>
            <person name="Miner T.L."/>
            <person name="Minx P."/>
            <person name="Mullikin J.C."/>
            <person name="Plumb R.W."/>
            <person name="Rogers J."/>
            <person name="Schein J.E."/>
            <person name="Sohrmann M."/>
            <person name="Spieth J."/>
            <person name="Stajich J.E."/>
            <person name="Wei C."/>
            <person name="Willey D."/>
            <person name="Wilson R.K."/>
            <person name="Durbin R."/>
            <person name="Waterston R.H."/>
        </authorList>
    </citation>
    <scope>NUCLEOTIDE SEQUENCE [LARGE SCALE GENOMIC DNA]</scope>
    <source>
        <strain evidence="2 3">AF16</strain>
    </source>
</reference>
<feature type="region of interest" description="Disordered" evidence="1">
    <location>
        <begin position="107"/>
        <end position="176"/>
    </location>
</feature>
<dbReference type="EMBL" id="HE600983">
    <property type="protein sequence ID" value="CAP33182.2"/>
    <property type="molecule type" value="Genomic_DNA"/>
</dbReference>
<reference evidence="2 3" key="2">
    <citation type="journal article" date="2011" name="PLoS Genet.">
        <title>Caenorhabditis briggsae recombinant inbred line genotypes reveal inter-strain incompatibility and the evolution of recombination.</title>
        <authorList>
            <person name="Ross J.A."/>
            <person name="Koboldt D.C."/>
            <person name="Staisch J.E."/>
            <person name="Chamberlin H.M."/>
            <person name="Gupta B.P."/>
            <person name="Miller R.D."/>
            <person name="Baird S.E."/>
            <person name="Haag E.S."/>
        </authorList>
    </citation>
    <scope>NUCLEOTIDE SEQUENCE [LARGE SCALE GENOMIC DNA]</scope>
    <source>
        <strain evidence="2 3">AF16</strain>
    </source>
</reference>
<feature type="region of interest" description="Disordered" evidence="1">
    <location>
        <begin position="33"/>
        <end position="58"/>
    </location>
</feature>
<dbReference type="KEGG" id="cbr:CBG_14747"/>
<dbReference type="OMA" id="GIESGWW"/>
<protein>
    <submittedName>
        <fullName evidence="2">Protein CBG14747</fullName>
    </submittedName>
</protein>
<dbReference type="FunCoup" id="A8XKK8">
    <property type="interactions" value="127"/>
</dbReference>
<evidence type="ECO:0000256" key="1">
    <source>
        <dbReference type="SAM" id="MobiDB-lite"/>
    </source>
</evidence>
<dbReference type="Proteomes" id="UP000008549">
    <property type="component" value="Unassembled WGS sequence"/>
</dbReference>
<dbReference type="InParanoid" id="A8XKK8"/>
<keyword evidence="3" id="KW-1185">Reference proteome</keyword>
<dbReference type="GeneID" id="8586739"/>
<dbReference type="HOGENOM" id="CLU_071905_0_0_1"/>
<organism evidence="2 3">
    <name type="scientific">Caenorhabditis briggsae</name>
    <dbReference type="NCBI Taxonomy" id="6238"/>
    <lineage>
        <taxon>Eukaryota</taxon>
        <taxon>Metazoa</taxon>
        <taxon>Ecdysozoa</taxon>
        <taxon>Nematoda</taxon>
        <taxon>Chromadorea</taxon>
        <taxon>Rhabditida</taxon>
        <taxon>Rhabditina</taxon>
        <taxon>Rhabditomorpha</taxon>
        <taxon>Rhabditoidea</taxon>
        <taxon>Rhabditidae</taxon>
        <taxon>Peloderinae</taxon>
        <taxon>Caenorhabditis</taxon>
    </lineage>
</organism>
<name>A8XKK8_CAEBR</name>
<evidence type="ECO:0000313" key="4">
    <source>
        <dbReference type="WormBase" id="CBG14747"/>
    </source>
</evidence>
<sequence length="342" mass="38561">MPNGYRNQPISGFTGYIPGAKWQVGSRYVAGSRENSGFSNRNASVPEGSQYQTPNATNQNFSAENRSMAMGAGDEQMRNFTEMTNDELRERLMKMQMDMQNLQMAMSMQNQQQQHSGANGGDGSSRNAVNFGDPSGRMDRRTEYENGQRGGGGQQEQLKQRSKSMPRKIENNPFDGIESGWWSKGEVKRNQVGTTERKATETNAYLTLRFFILFIFFSNKKAQARYFKERREIANGGQMVSGGNWNQWPPSRQRVSRRIGALEKDETEDIPTAGYSGHIQGLRQLGVGKPFNVAAKQAKKEYIERRRTYSGSRDALNARGRGTQFSEEVLSANPVKLPDNRF</sequence>
<dbReference type="WormBase" id="CBG14747">
    <property type="protein sequence ID" value="CBP45636"/>
    <property type="gene ID" value="WBGene00035151"/>
</dbReference>
<proteinExistence type="predicted"/>
<accession>A8XKK8</accession>
<dbReference type="AlphaFoldDB" id="A8XKK8"/>
<dbReference type="RefSeq" id="XP_045095507.1">
    <property type="nucleotide sequence ID" value="XM_045239764.1"/>
</dbReference>
<dbReference type="CTD" id="8586739"/>
<feature type="compositionally biased region" description="Basic and acidic residues" evidence="1">
    <location>
        <begin position="136"/>
        <end position="146"/>
    </location>
</feature>
<gene>
    <name evidence="2 4" type="ORF">CBG14747</name>
    <name evidence="2" type="ORF">CBG_14747</name>
</gene>
<dbReference type="eggNOG" id="ENOG502TH4R">
    <property type="taxonomic scope" value="Eukaryota"/>
</dbReference>